<evidence type="ECO:0000313" key="4">
    <source>
        <dbReference type="Proteomes" id="UP000282007"/>
    </source>
</evidence>
<sequence>MRDEYLVLSPATELTEDDLQQIQDELTDSRRSSPSVWFESFDPTQEMKGDESDTGFAFNWIEILPIIELLIVGYQIGELTGGNERLARKLRERLDGDLITINSKSIATDPAEWVGTDVWTQLPTETKDDLQKSYDALHEGSETGVILHSAFAIEHLIAYFCEAYCSEIPDDVWKDGIELVQAQMTPDHTANLFSKLEFIKQKSRQINERNESMDEDDAISTVIITRNAVRTVIETGLHPTA</sequence>
<reference evidence="1 4" key="2">
    <citation type="submission" date="2018-07" db="EMBL/GenBank/DDBJ databases">
        <title>Genome sequences of Haloplanus aerogenes JCM 16430T.</title>
        <authorList>
            <person name="Kim Y.B."/>
            <person name="Roh S.W."/>
        </authorList>
    </citation>
    <scope>NUCLEOTIDE SEQUENCE [LARGE SCALE GENOMIC DNA]</scope>
    <source>
        <strain evidence="1 4">JCM 16430</strain>
    </source>
</reference>
<dbReference type="GeneID" id="38470871"/>
<organism evidence="2 3">
    <name type="scientific">Haloplanus aerogenes</name>
    <dbReference type="NCBI Taxonomy" id="660522"/>
    <lineage>
        <taxon>Archaea</taxon>
        <taxon>Methanobacteriati</taxon>
        <taxon>Methanobacteriota</taxon>
        <taxon>Stenosarchaea group</taxon>
        <taxon>Halobacteria</taxon>
        <taxon>Halobacteriales</taxon>
        <taxon>Haloferacaceae</taxon>
        <taxon>Haloplanus</taxon>
    </lineage>
</organism>
<gene>
    <name evidence="2" type="ORF">ATH50_2228</name>
    <name evidence="1" type="ORF">DU502_06255</name>
</gene>
<evidence type="ECO:0000313" key="3">
    <source>
        <dbReference type="Proteomes" id="UP000277326"/>
    </source>
</evidence>
<keyword evidence="4" id="KW-1185">Reference proteome</keyword>
<dbReference type="Proteomes" id="UP000282007">
    <property type="component" value="Chromosome"/>
</dbReference>
<dbReference type="EMBL" id="REFS01000004">
    <property type="protein sequence ID" value="RMB13787.1"/>
    <property type="molecule type" value="Genomic_DNA"/>
</dbReference>
<dbReference type="Proteomes" id="UP000277326">
    <property type="component" value="Unassembled WGS sequence"/>
</dbReference>
<dbReference type="RefSeq" id="WP_121920845.1">
    <property type="nucleotide sequence ID" value="NZ_CP034145.1"/>
</dbReference>
<dbReference type="AlphaFoldDB" id="A0A3M0CYF4"/>
<reference evidence="2" key="3">
    <citation type="submission" date="2018-10" db="EMBL/GenBank/DDBJ databases">
        <authorList>
            <person name="Whitman W."/>
            <person name="Huntemann M."/>
            <person name="Clum A."/>
            <person name="Pillay M."/>
            <person name="Palaniappan K."/>
            <person name="Varghese N."/>
            <person name="Mikhailova N."/>
            <person name="Stamatis D."/>
            <person name="Reddy T."/>
            <person name="Daum C."/>
            <person name="Shapiro N."/>
            <person name="Ivanova N."/>
            <person name="Kyrpides N."/>
            <person name="Woyke T."/>
        </authorList>
    </citation>
    <scope>NUCLEOTIDE SEQUENCE</scope>
    <source>
        <strain evidence="2">CGMCC 1.10124</strain>
    </source>
</reference>
<proteinExistence type="predicted"/>
<protein>
    <submittedName>
        <fullName evidence="2">Uncharacterized protein</fullName>
    </submittedName>
</protein>
<dbReference type="EMBL" id="CP034145">
    <property type="protein sequence ID" value="AZH24996.1"/>
    <property type="molecule type" value="Genomic_DNA"/>
</dbReference>
<accession>A0A3M0CYF4</accession>
<evidence type="ECO:0000313" key="2">
    <source>
        <dbReference type="EMBL" id="RMB13787.1"/>
    </source>
</evidence>
<evidence type="ECO:0000313" key="1">
    <source>
        <dbReference type="EMBL" id="AZH24996.1"/>
    </source>
</evidence>
<reference evidence="2 3" key="1">
    <citation type="journal article" date="2015" name="Stand. Genomic Sci.">
        <title>Genomic Encyclopedia of Bacterial and Archaeal Type Strains, Phase III: the genomes of soil and plant-associated and newly described type strains.</title>
        <authorList>
            <person name="Whitman W.B."/>
            <person name="Woyke T."/>
            <person name="Klenk H.P."/>
            <person name="Zhou Y."/>
            <person name="Lilburn T.G."/>
            <person name="Beck B.J."/>
            <person name="De Vos P."/>
            <person name="Vandamme P."/>
            <person name="Eisen J.A."/>
            <person name="Garrity G."/>
            <person name="Hugenholtz P."/>
            <person name="Kyrpides N.C."/>
        </authorList>
    </citation>
    <scope>NUCLEOTIDE SEQUENCE [LARGE SCALE GENOMIC DNA]</scope>
    <source>
        <strain evidence="2 3">CGMCC 1.10124</strain>
    </source>
</reference>
<dbReference type="KEGG" id="haer:DU502_06255"/>
<name>A0A3M0CYF4_9EURY</name>